<gene>
    <name evidence="4" type="ORF">ISS97_15550</name>
</gene>
<dbReference type="SUPFAM" id="SSF103515">
    <property type="entry name" value="Autotransporter"/>
    <property type="match status" value="1"/>
</dbReference>
<evidence type="ECO:0000259" key="3">
    <source>
        <dbReference type="PROSITE" id="PS51208"/>
    </source>
</evidence>
<keyword evidence="5" id="KW-1185">Reference proteome</keyword>
<feature type="domain" description="Autotransporter" evidence="3">
    <location>
        <begin position="1817"/>
        <end position="2100"/>
    </location>
</feature>
<feature type="compositionally biased region" description="Pro residues" evidence="2">
    <location>
        <begin position="1727"/>
        <end position="1754"/>
    </location>
</feature>
<dbReference type="SUPFAM" id="SSF51126">
    <property type="entry name" value="Pectin lyase-like"/>
    <property type="match status" value="1"/>
</dbReference>
<evidence type="ECO:0000313" key="4">
    <source>
        <dbReference type="EMBL" id="MFK2918689.1"/>
    </source>
</evidence>
<dbReference type="InterPro" id="IPR006315">
    <property type="entry name" value="OM_autotransptr_brl_dom"/>
</dbReference>
<sequence>MNTIYRLVWSTAQGAWVVASELAQVRRGNRRGGSGTNTLRVAALTLALSLAGIGPVLAQSVTLGVYDPQINDNKVGQQIVGAGNTMTISGPQQFLAGDSGARSTTLGALNTAGKIVSGSQWIGAGRLNPGTINFGVTVPDPITGGTRVVSTYATANLVPLTPVDMNTSVPDEVNVNGAQYIDARVGTVTSAGGTLNVNVGTAGAASTASTNGWTMAAKQSSLFYADGSAGVASNINWQSNNRITFIGDVAAPNQPQNYQVTYVSSYGGTFTVTTLDGVANTKAVNNDSDLRTYNDWLISQIRAGNLDPAQYTNEFNKAYASSTQNVGYNISANNPADEIAQPIGLRVVMHTIGNNGRATVNSGAKLEVVNSNGGAMRAESGGTLTNNGTLATTHTSGDGTAMFMTGSSSGTNNGVINGNFFLNTNGSTVDGAYGSNVVDLAAASAFTNNGIINLATGATNGAGASAGIRLNGNSNANNTGIINVGVTGSKSNGSMTGVLLADGTGQFTNTSTGTIYIGRGPQTSAGTTPADVAVNQGTLTAGITVNGNATANNQGTITIGSRTQNAAGIVVSNAPNATVNNTGTININGKAATVPRENDGILVTNSGAGGGISNAGTINLNGVNGVGIKVLSTNASASTVSSSGTINVAGGADPGSGTRNFGVWVEGQASGTATANVSGPVNLLGDGAIGIHARGRATVDVLAGAEPTFANGTRQIAFFAYGTNAKINVASDTLNVTTTGSTLFRMENGAGFDGTGLNLTASGANSVAVLGTGAPSVVNTKNAQIQVTGSGATGVVIEGGAVGTIDAATTMHLSGVGAVAGIVDGQKHSLTGANTGSPVSTTSLTTAATLTESQTALTGYIARNSAKLTNTGHITFSGAHSTGIRVESGATATNSGNITVQDGGTGILVDGSIGNSTTTANTTGIVTANGGSVADRTRGVIATGSKAVMNLQNGSQVQLNGVGAIGAEAVNGGTVNVAASALPVFANTDQIAFHALGAGAQIISAASAVDASTANSTIYRIDDGATLALSGTPVLTSSGAGARGITGSGTGTQVTTGATTFNVSGAGASGLEVDGGATGTLSAASTVNLSGIGSIGGIVDGQKTDISGVAVGSPVATTLTNNGAVNGTGANAVGFIARNQGSLVNAGAVNMTGSGNTGVWLQSGGTLTNSNSIHVANGTGVRVEGAQSKIAGLGTVTVDNGVAGIQLLNGAQTSIDGQGGSVVTHGTAHGILLDTGASSLTATHATITTDGTGNGIENAAEIGTVSLNNLTINTGNGAGIRTATAFDPASTVTMNVAGSGTGFAFRNADGSTASSALNLSQNYVVNANGAGATGIQALTSGAVTTAATVNVTNAAGGSALVAGTASTTTNTGKLVSASTVSPVVDLSNGTGTSFTNTGTIQASSATGQAIRGSAGSDTISLTGGSVQGDIATGNGSDNFSWTAGTLNGSLSMGSGPNNQALVKGVDLSSTYHLTSGVGSGNTLNLDTITYRGGSFAADDLSKGVNLGSGWNTINFTKTAFTLTDNLRLAHSDVTIDSASTLFAGDNVHPVISDPTPGGVRVTNAGTIDLTNGAGSPGNSLTIDGDYISQAGKINLITTLNLGSALSNQFTDRLLVQGNVTVPGGATVLNITPSAASTGALTDFNHNSAVDANEGISVVQVAGSSTPDAFRLVGGYLAAGPWQYGLYAFEPGSSSATQRVVAGSGNQFWDYRLANIYVCETDCVPPTKANPPPTPPPGDPAPAPLPPATVTPPPAVTEAPNDGCVVNGIDKCAPGRPAVTPQVPSYISAPGALAAYGFRVLDNLHKRLGEIRHETELDDGQGGEAFARYIGGDYTYKTNLRFNEFGYDYDQHVSALQVGANIFNIDSEKSAMRAGVAFTHGRTRVEPKAADGDSRTKFYSNSIAMYLTWQHVNGFYVDGVVSGERHQGDVSIARMQDVGHLRAAGWTASVETGYPWRFDNGYTLEPQLQLARLHERIDTLVDRDGTRVNYNDYDQTIGRLGVRLTRTWDRGNGQFGTPYVRLNYIKGWGGRARVNVGDDTASSIDQTFIGGAYGQAVELGLGGTYSLRKQLSFYGEADYQKEIGSGGTRGWSFNVGARWDFQ</sequence>
<evidence type="ECO:0000313" key="5">
    <source>
        <dbReference type="Proteomes" id="UP001620408"/>
    </source>
</evidence>
<dbReference type="SMART" id="SM00869">
    <property type="entry name" value="Autotransporter"/>
    <property type="match status" value="1"/>
</dbReference>
<protein>
    <submittedName>
        <fullName evidence="4">Autotransporter outer membrane beta-barrel domain-containing protein</fullName>
    </submittedName>
</protein>
<dbReference type="Pfam" id="PF13018">
    <property type="entry name" value="ESPR"/>
    <property type="match status" value="1"/>
</dbReference>
<dbReference type="InterPro" id="IPR012332">
    <property type="entry name" value="Autotransporter_pectin_lyase_C"/>
</dbReference>
<evidence type="ECO:0000256" key="1">
    <source>
        <dbReference type="ARBA" id="ARBA00023026"/>
    </source>
</evidence>
<keyword evidence="1" id="KW-0843">Virulence</keyword>
<dbReference type="RefSeq" id="WP_379983697.1">
    <property type="nucleotide sequence ID" value="NZ_JADIKD010000012.1"/>
</dbReference>
<dbReference type="Gene3D" id="2.40.128.130">
    <property type="entry name" value="Autotransporter beta-domain"/>
    <property type="match status" value="1"/>
</dbReference>
<evidence type="ECO:0000256" key="2">
    <source>
        <dbReference type="SAM" id="MobiDB-lite"/>
    </source>
</evidence>
<dbReference type="Gene3D" id="2.160.20.20">
    <property type="match status" value="1"/>
</dbReference>
<dbReference type="PROSITE" id="PS51208">
    <property type="entry name" value="AUTOTRANSPORTER"/>
    <property type="match status" value="1"/>
</dbReference>
<accession>A0ABW8K713</accession>
<name>A0ABW8K713_9GAMM</name>
<comment type="caution">
    <text evidence="4">The sequence shown here is derived from an EMBL/GenBank/DDBJ whole genome shotgun (WGS) entry which is preliminary data.</text>
</comment>
<dbReference type="InterPro" id="IPR024973">
    <property type="entry name" value="ESPR"/>
</dbReference>
<dbReference type="InterPro" id="IPR011050">
    <property type="entry name" value="Pectin_lyase_fold/virulence"/>
</dbReference>
<dbReference type="Proteomes" id="UP001620408">
    <property type="component" value="Unassembled WGS sequence"/>
</dbReference>
<dbReference type="NCBIfam" id="TIGR01414">
    <property type="entry name" value="autotrans_barl"/>
    <property type="match status" value="1"/>
</dbReference>
<dbReference type="InterPro" id="IPR005546">
    <property type="entry name" value="Autotransporte_beta"/>
</dbReference>
<dbReference type="EMBL" id="JADIKD010000012">
    <property type="protein sequence ID" value="MFK2918689.1"/>
    <property type="molecule type" value="Genomic_DNA"/>
</dbReference>
<organism evidence="4 5">
    <name type="scientific">Dyella koreensis</name>
    <dbReference type="NCBI Taxonomy" id="311235"/>
    <lineage>
        <taxon>Bacteria</taxon>
        <taxon>Pseudomonadati</taxon>
        <taxon>Pseudomonadota</taxon>
        <taxon>Gammaproteobacteria</taxon>
        <taxon>Lysobacterales</taxon>
        <taxon>Rhodanobacteraceae</taxon>
        <taxon>Dyella</taxon>
    </lineage>
</organism>
<feature type="region of interest" description="Disordered" evidence="2">
    <location>
        <begin position="1727"/>
        <end position="1757"/>
    </location>
</feature>
<reference evidence="4 5" key="1">
    <citation type="submission" date="2020-10" db="EMBL/GenBank/DDBJ databases">
        <title>Phylogeny of dyella-like bacteria.</title>
        <authorList>
            <person name="Fu J."/>
        </authorList>
    </citation>
    <scope>NUCLEOTIDE SEQUENCE [LARGE SCALE GENOMIC DNA]</scope>
    <source>
        <strain evidence="4 5">BB4</strain>
    </source>
</reference>
<dbReference type="InterPro" id="IPR036709">
    <property type="entry name" value="Autotransporte_beta_dom_sf"/>
</dbReference>
<proteinExistence type="predicted"/>